<comment type="similarity">
    <text evidence="1">Belongs to the ComF/GntX family.</text>
</comment>
<proteinExistence type="inferred from homology"/>
<dbReference type="PANTHER" id="PTHR47505">
    <property type="entry name" value="DNA UTILIZATION PROTEIN YHGH"/>
    <property type="match status" value="1"/>
</dbReference>
<name>A0A380L0P4_9STRE</name>
<dbReference type="InterPro" id="IPR029057">
    <property type="entry name" value="PRTase-like"/>
</dbReference>
<dbReference type="AlphaFoldDB" id="A0A380L0P4"/>
<dbReference type="PANTHER" id="PTHR47505:SF1">
    <property type="entry name" value="DNA UTILIZATION PROTEIN YHGH"/>
    <property type="match status" value="1"/>
</dbReference>
<dbReference type="CDD" id="cd06223">
    <property type="entry name" value="PRTases_typeI"/>
    <property type="match status" value="1"/>
</dbReference>
<reference evidence="2" key="1">
    <citation type="submission" date="2018-06" db="EMBL/GenBank/DDBJ databases">
        <authorList>
            <consortium name="Pathogen Informatics"/>
            <person name="Doyle S."/>
        </authorList>
    </citation>
    <scope>NUCLEOTIDE SEQUENCE [LARGE SCALE GENOMIC DNA]</scope>
    <source>
        <strain evidence="2">NCTC13765</strain>
    </source>
</reference>
<sequence length="220" mass="25253">MTCILCGEKLQQKLPFHHLFLLKPEDAAICSSCKESFELISEQHCPKCWKSGKATICKDCQYWKEQGQEVSHHALFCYNDAMKSYFSRYKFEGDYLLRKVFARELKEAFKKYKGYTIVTLPVSKERYHERGFNQVTGLLEAAGVPYTELLEKSDTSTQSSKSRLDRLKTKQSFSLKSNVKLAEKILLVDDIYTTGATLQLAKALFYENGVKEVVTLSLAR</sequence>
<dbReference type="STRING" id="1123307.GCA_000380065_00323"/>
<gene>
    <name evidence="2" type="ORF">NCTC13765_01981</name>
</gene>
<evidence type="ECO:0000256" key="1">
    <source>
        <dbReference type="ARBA" id="ARBA00008007"/>
    </source>
</evidence>
<dbReference type="Proteomes" id="UP000254634">
    <property type="component" value="Unassembled WGS sequence"/>
</dbReference>
<organism evidence="2 3">
    <name type="scientific">Streptococcus massiliensis</name>
    <dbReference type="NCBI Taxonomy" id="313439"/>
    <lineage>
        <taxon>Bacteria</taxon>
        <taxon>Bacillati</taxon>
        <taxon>Bacillota</taxon>
        <taxon>Bacilli</taxon>
        <taxon>Lactobacillales</taxon>
        <taxon>Streptococcaceae</taxon>
        <taxon>Streptococcus</taxon>
    </lineage>
</organism>
<dbReference type="InterPro" id="IPR000836">
    <property type="entry name" value="PRTase_dom"/>
</dbReference>
<dbReference type="Gene3D" id="3.40.50.2020">
    <property type="match status" value="1"/>
</dbReference>
<protein>
    <submittedName>
        <fullName evidence="2">Late competence protein</fullName>
    </submittedName>
</protein>
<accession>A0A380L0P4</accession>
<dbReference type="SUPFAM" id="SSF53271">
    <property type="entry name" value="PRTase-like"/>
    <property type="match status" value="1"/>
</dbReference>
<dbReference type="OrthoDB" id="9779910at2"/>
<dbReference type="InterPro" id="IPR051910">
    <property type="entry name" value="ComF/GntX_DNA_util-trans"/>
</dbReference>
<dbReference type="RefSeq" id="WP_018371009.1">
    <property type="nucleotide sequence ID" value="NZ_UHFR01000005.1"/>
</dbReference>
<dbReference type="EMBL" id="UHFR01000005">
    <property type="protein sequence ID" value="SUN77456.1"/>
    <property type="molecule type" value="Genomic_DNA"/>
</dbReference>
<evidence type="ECO:0000313" key="2">
    <source>
        <dbReference type="EMBL" id="SUN77456.1"/>
    </source>
</evidence>
<evidence type="ECO:0000313" key="3">
    <source>
        <dbReference type="Proteomes" id="UP000254634"/>
    </source>
</evidence>
<keyword evidence="3" id="KW-1185">Reference proteome</keyword>